<evidence type="ECO:0000313" key="7">
    <source>
        <dbReference type="Proteomes" id="UP000298663"/>
    </source>
</evidence>
<evidence type="ECO:0000256" key="2">
    <source>
        <dbReference type="ARBA" id="ARBA00022692"/>
    </source>
</evidence>
<dbReference type="AlphaFoldDB" id="A0A4U5M2X7"/>
<sequence length="363" mass="41194">MLSIAQLTMMECFHAVSLAKSPLIIGDLLLKVLFSVVGFILCFVLFFKERELRNLVHINAKIILFVHFLAVVFSAAAQTVSAMYDFLRFTVLKDSLECSVSLLSHNYAVAVTVPIVITQNIITLTLLALGIERTIATLMAKSYENKKNRYVSISLLAASGFITVWWLYRFFQKIKAKPVFEQTYSVITVPSEISGDTRLNTLCLAILEAIIVVLFLLILILNLKLRTKARRVNAPLGLKYQVEENLASVTVLLPMACVQVVVFTVTFALTYGLGHTHDLETDNESSLLFTNVSPLYYVALPVIWFIQARQKRYEKREAEKGELTFRKQVKRQAVNRISVAQEDTRVHFNMLKEAFQDLPVTRY</sequence>
<organism evidence="6 7">
    <name type="scientific">Steinernema carpocapsae</name>
    <name type="common">Entomopathogenic nematode</name>
    <dbReference type="NCBI Taxonomy" id="34508"/>
    <lineage>
        <taxon>Eukaryota</taxon>
        <taxon>Metazoa</taxon>
        <taxon>Ecdysozoa</taxon>
        <taxon>Nematoda</taxon>
        <taxon>Chromadorea</taxon>
        <taxon>Rhabditida</taxon>
        <taxon>Tylenchina</taxon>
        <taxon>Panagrolaimomorpha</taxon>
        <taxon>Strongyloidoidea</taxon>
        <taxon>Steinernematidae</taxon>
        <taxon>Steinernema</taxon>
    </lineage>
</organism>
<name>A0A4U5M2X7_STECR</name>
<evidence type="ECO:0000313" key="6">
    <source>
        <dbReference type="EMBL" id="TKR63094.1"/>
    </source>
</evidence>
<dbReference type="InterPro" id="IPR019408">
    <property type="entry name" value="7TM_GPCR_serpentine_rcpt_Srab"/>
</dbReference>
<dbReference type="InterPro" id="IPR053286">
    <property type="entry name" value="Nematode_rcpt-like_srab"/>
</dbReference>
<feature type="transmembrane region" description="Helical" evidence="5">
    <location>
        <begin position="59"/>
        <end position="87"/>
    </location>
</feature>
<feature type="transmembrane region" description="Helical" evidence="5">
    <location>
        <begin position="199"/>
        <end position="225"/>
    </location>
</feature>
<dbReference type="SUPFAM" id="SSF81321">
    <property type="entry name" value="Family A G protein-coupled receptor-like"/>
    <property type="match status" value="1"/>
</dbReference>
<gene>
    <name evidence="6" type="ORF">L596_026969</name>
</gene>
<evidence type="ECO:0000256" key="3">
    <source>
        <dbReference type="ARBA" id="ARBA00022989"/>
    </source>
</evidence>
<comment type="caution">
    <text evidence="6">The sequence shown here is derived from an EMBL/GenBank/DDBJ whole genome shotgun (WGS) entry which is preliminary data.</text>
</comment>
<reference evidence="6 7" key="1">
    <citation type="journal article" date="2015" name="Genome Biol.">
        <title>Comparative genomics of Steinernema reveals deeply conserved gene regulatory networks.</title>
        <authorList>
            <person name="Dillman A.R."/>
            <person name="Macchietto M."/>
            <person name="Porter C.F."/>
            <person name="Rogers A."/>
            <person name="Williams B."/>
            <person name="Antoshechkin I."/>
            <person name="Lee M.M."/>
            <person name="Goodwin Z."/>
            <person name="Lu X."/>
            <person name="Lewis E.E."/>
            <person name="Goodrich-Blair H."/>
            <person name="Stock S.P."/>
            <person name="Adams B.J."/>
            <person name="Sternberg P.W."/>
            <person name="Mortazavi A."/>
        </authorList>
    </citation>
    <scope>NUCLEOTIDE SEQUENCE [LARGE SCALE GENOMIC DNA]</scope>
    <source>
        <strain evidence="6 7">ALL</strain>
    </source>
</reference>
<accession>A0A4U5M2X7</accession>
<dbReference type="Gene3D" id="1.20.1070.10">
    <property type="entry name" value="Rhodopsin 7-helix transmembrane proteins"/>
    <property type="match status" value="1"/>
</dbReference>
<feature type="transmembrane region" description="Helical" evidence="5">
    <location>
        <begin position="246"/>
        <end position="274"/>
    </location>
</feature>
<dbReference type="EMBL" id="AZBU02000010">
    <property type="protein sequence ID" value="TKR63094.1"/>
    <property type="molecule type" value="Genomic_DNA"/>
</dbReference>
<dbReference type="Pfam" id="PF10292">
    <property type="entry name" value="7TM_GPCR_Srab"/>
    <property type="match status" value="1"/>
</dbReference>
<feature type="transmembrane region" description="Helical" evidence="5">
    <location>
        <begin position="107"/>
        <end position="129"/>
    </location>
</feature>
<dbReference type="OrthoDB" id="10427800at2759"/>
<dbReference type="Proteomes" id="UP000298663">
    <property type="component" value="Unassembled WGS sequence"/>
</dbReference>
<comment type="subcellular location">
    <subcellularLocation>
        <location evidence="1">Membrane</location>
        <topology evidence="1">Multi-pass membrane protein</topology>
    </subcellularLocation>
</comment>
<evidence type="ECO:0008006" key="8">
    <source>
        <dbReference type="Google" id="ProtNLM"/>
    </source>
</evidence>
<feature type="transmembrane region" description="Helical" evidence="5">
    <location>
        <begin position="150"/>
        <end position="168"/>
    </location>
</feature>
<reference evidence="6 7" key="2">
    <citation type="journal article" date="2019" name="G3 (Bethesda)">
        <title>Hybrid Assembly of the Genome of the Entomopathogenic Nematode Steinernema carpocapsae Identifies the X-Chromosome.</title>
        <authorList>
            <person name="Serra L."/>
            <person name="Macchietto M."/>
            <person name="Macias-Munoz A."/>
            <person name="McGill C.J."/>
            <person name="Rodriguez I.M."/>
            <person name="Rodriguez B."/>
            <person name="Murad R."/>
            <person name="Mortazavi A."/>
        </authorList>
    </citation>
    <scope>NUCLEOTIDE SEQUENCE [LARGE SCALE GENOMIC DNA]</scope>
    <source>
        <strain evidence="6 7">ALL</strain>
    </source>
</reference>
<evidence type="ECO:0000256" key="5">
    <source>
        <dbReference type="SAM" id="Phobius"/>
    </source>
</evidence>
<evidence type="ECO:0000256" key="4">
    <source>
        <dbReference type="ARBA" id="ARBA00023136"/>
    </source>
</evidence>
<feature type="transmembrane region" description="Helical" evidence="5">
    <location>
        <begin position="286"/>
        <end position="306"/>
    </location>
</feature>
<dbReference type="PANTHER" id="PTHR46561">
    <property type="entry name" value="SERPENTINE RECEPTOR, CLASS AB (CLASS A-LIKE)-RELATED"/>
    <property type="match status" value="1"/>
</dbReference>
<protein>
    <recommendedName>
        <fullName evidence="8">G-protein coupled receptors family 1 profile domain-containing protein</fullName>
    </recommendedName>
</protein>
<proteinExistence type="predicted"/>
<keyword evidence="2 5" id="KW-0812">Transmembrane</keyword>
<keyword evidence="3 5" id="KW-1133">Transmembrane helix</keyword>
<evidence type="ECO:0000256" key="1">
    <source>
        <dbReference type="ARBA" id="ARBA00004141"/>
    </source>
</evidence>
<dbReference type="GO" id="GO:0016020">
    <property type="term" value="C:membrane"/>
    <property type="evidence" value="ECO:0007669"/>
    <property type="project" value="UniProtKB-SubCell"/>
</dbReference>
<keyword evidence="7" id="KW-1185">Reference proteome</keyword>
<feature type="transmembrane region" description="Helical" evidence="5">
    <location>
        <begin position="28"/>
        <end position="47"/>
    </location>
</feature>
<dbReference type="PANTHER" id="PTHR46561:SF15">
    <property type="entry name" value="G_PROTEIN_RECEP_F1_2 DOMAIN-CONTAINING PROTEIN"/>
    <property type="match status" value="1"/>
</dbReference>
<keyword evidence="4 5" id="KW-0472">Membrane</keyword>